<organism evidence="8 9">
    <name type="scientific">Cryobacterium shii</name>
    <dbReference type="NCBI Taxonomy" id="1259235"/>
    <lineage>
        <taxon>Bacteria</taxon>
        <taxon>Bacillati</taxon>
        <taxon>Actinomycetota</taxon>
        <taxon>Actinomycetes</taxon>
        <taxon>Micrococcales</taxon>
        <taxon>Microbacteriaceae</taxon>
        <taxon>Cryobacterium</taxon>
    </lineage>
</organism>
<evidence type="ECO:0000256" key="2">
    <source>
        <dbReference type="ARBA" id="ARBA00022801"/>
    </source>
</evidence>
<evidence type="ECO:0000313" key="8">
    <source>
        <dbReference type="EMBL" id="TFC52932.1"/>
    </source>
</evidence>
<gene>
    <name evidence="8" type="ORF">E3O49_00670</name>
</gene>
<evidence type="ECO:0000259" key="7">
    <source>
        <dbReference type="Pfam" id="PF13482"/>
    </source>
</evidence>
<dbReference type="SUPFAM" id="SSF53098">
    <property type="entry name" value="Ribonuclease H-like"/>
    <property type="match status" value="1"/>
</dbReference>
<dbReference type="EMBL" id="SOFY01000005">
    <property type="protein sequence ID" value="TFC52932.1"/>
    <property type="molecule type" value="Genomic_DNA"/>
</dbReference>
<dbReference type="SUPFAM" id="SSF52540">
    <property type="entry name" value="P-loop containing nucleoside triphosphate hydrolases"/>
    <property type="match status" value="1"/>
</dbReference>
<feature type="domain" description="DNA2/NAM7 helicase-like C-terminal" evidence="6">
    <location>
        <begin position="1002"/>
        <end position="1189"/>
    </location>
</feature>
<feature type="domain" description="YprB ribonuclease H-like" evidence="7">
    <location>
        <begin position="331"/>
        <end position="519"/>
    </location>
</feature>
<dbReference type="GO" id="GO:0005524">
    <property type="term" value="F:ATP binding"/>
    <property type="evidence" value="ECO:0007669"/>
    <property type="project" value="UniProtKB-KW"/>
</dbReference>
<dbReference type="InterPro" id="IPR038720">
    <property type="entry name" value="YprB_RNase_H-like_dom"/>
</dbReference>
<dbReference type="PANTHER" id="PTHR43788:SF8">
    <property type="entry name" value="DNA-BINDING PROTEIN SMUBP-2"/>
    <property type="match status" value="1"/>
</dbReference>
<dbReference type="Pfam" id="PF13087">
    <property type="entry name" value="AAA_12"/>
    <property type="match status" value="1"/>
</dbReference>
<evidence type="ECO:0000256" key="3">
    <source>
        <dbReference type="ARBA" id="ARBA00022806"/>
    </source>
</evidence>
<keyword evidence="4" id="KW-0067">ATP-binding</keyword>
<dbReference type="CDD" id="cd17934">
    <property type="entry name" value="DEXXQc_Upf1-like"/>
    <property type="match status" value="1"/>
</dbReference>
<dbReference type="Pfam" id="PF13482">
    <property type="entry name" value="RNase_H_2"/>
    <property type="match status" value="1"/>
</dbReference>
<comment type="caution">
    <text evidence="8">The sequence shown here is derived from an EMBL/GenBank/DDBJ whole genome shotgun (WGS) entry which is preliminary data.</text>
</comment>
<evidence type="ECO:0000313" key="9">
    <source>
        <dbReference type="Proteomes" id="UP000297403"/>
    </source>
</evidence>
<reference evidence="8 9" key="1">
    <citation type="submission" date="2019-03" db="EMBL/GenBank/DDBJ databases">
        <title>Genomics of glacier-inhabiting Cryobacterium strains.</title>
        <authorList>
            <person name="Liu Q."/>
            <person name="Xin Y.-H."/>
        </authorList>
    </citation>
    <scope>NUCLEOTIDE SEQUENCE [LARGE SCALE GENOMIC DNA]</scope>
    <source>
        <strain evidence="9">TMT1-22</strain>
    </source>
</reference>
<evidence type="ECO:0000256" key="5">
    <source>
        <dbReference type="SAM" id="MobiDB-lite"/>
    </source>
</evidence>
<evidence type="ECO:0000256" key="1">
    <source>
        <dbReference type="ARBA" id="ARBA00022741"/>
    </source>
</evidence>
<dbReference type="CDD" id="cd18808">
    <property type="entry name" value="SF1_C_Upf1"/>
    <property type="match status" value="1"/>
</dbReference>
<dbReference type="InterPro" id="IPR047187">
    <property type="entry name" value="SF1_C_Upf1"/>
</dbReference>
<dbReference type="GO" id="GO:0043139">
    <property type="term" value="F:5'-3' DNA helicase activity"/>
    <property type="evidence" value="ECO:0007669"/>
    <property type="project" value="TreeGrafter"/>
</dbReference>
<dbReference type="AlphaFoldDB" id="A0AAQ2C914"/>
<dbReference type="NCBIfam" id="TIGR03491">
    <property type="entry name" value="TM0106 family RecB-like putative nuclease"/>
    <property type="match status" value="1"/>
</dbReference>
<dbReference type="Gene3D" id="3.40.50.300">
    <property type="entry name" value="P-loop containing nucleotide triphosphate hydrolases"/>
    <property type="match status" value="2"/>
</dbReference>
<dbReference type="Pfam" id="PF13604">
    <property type="entry name" value="AAA_30"/>
    <property type="match status" value="1"/>
</dbReference>
<keyword evidence="3" id="KW-0347">Helicase</keyword>
<dbReference type="InterPro" id="IPR019993">
    <property type="entry name" value="RecB_nuclease_TM0106_put"/>
</dbReference>
<keyword evidence="2" id="KW-0378">Hydrolase</keyword>
<evidence type="ECO:0000256" key="4">
    <source>
        <dbReference type="ARBA" id="ARBA00022840"/>
    </source>
</evidence>
<name>A0AAQ2C914_9MICO</name>
<dbReference type="InterPro" id="IPR027417">
    <property type="entry name" value="P-loop_NTPase"/>
</dbReference>
<dbReference type="Proteomes" id="UP000297403">
    <property type="component" value="Unassembled WGS sequence"/>
</dbReference>
<dbReference type="GO" id="GO:0016787">
    <property type="term" value="F:hydrolase activity"/>
    <property type="evidence" value="ECO:0007669"/>
    <property type="project" value="UniProtKB-KW"/>
</dbReference>
<dbReference type="RefSeq" id="WP_134450837.1">
    <property type="nucleotide sequence ID" value="NZ_SOFY01000005.1"/>
</dbReference>
<keyword evidence="9" id="KW-1185">Reference proteome</keyword>
<dbReference type="PANTHER" id="PTHR43788">
    <property type="entry name" value="DNA2/NAM7 HELICASE FAMILY MEMBER"/>
    <property type="match status" value="1"/>
</dbReference>
<dbReference type="InterPro" id="IPR041679">
    <property type="entry name" value="DNA2/NAM7-like_C"/>
</dbReference>
<feature type="region of interest" description="Disordered" evidence="5">
    <location>
        <begin position="696"/>
        <end position="721"/>
    </location>
</feature>
<dbReference type="InterPro" id="IPR012337">
    <property type="entry name" value="RNaseH-like_sf"/>
</dbReference>
<feature type="compositionally biased region" description="Low complexity" evidence="5">
    <location>
        <begin position="703"/>
        <end position="721"/>
    </location>
</feature>
<protein>
    <submittedName>
        <fullName evidence="8">TM0106 family RecB-like putative nuclease</fullName>
    </submittedName>
</protein>
<accession>A0AAQ2C914</accession>
<keyword evidence="1" id="KW-0547">Nucleotide-binding</keyword>
<sequence length="1230" mass="132287">MSGTRPAQTVVTSASDLAAASKCEFAFLRKLDAKLGRAAAVPEKADAMLERTARLGDEHEARVLERYRMAGGVVEIARPERMSRASIEIVVADTVRAFAAGADTVFQATFFDETAPGVAFIGFADFIVRRPDGSYLVQDTKLARSARVTALLQLAAYAEQLDRIGVRTAETVQLLLGDGTVSEHRLADIRPVYRKRRERLLRIIGERVAETAPILWGDARYTVCGRCDTCDAEVQARRDVLLVAGLRVSQRARLAEAGIFTIDQLAASVDPVAGAAGLPAVVVDGIGESTLAGLRTQARLQVRAVADEPPPVELCNPAALAVLPAPDAGDIFFDFEGDPLYTEGAAESWGLDYLFGLVEVDGTFRAFWAHTWAEERQALRDFLDYLGARRARYPNLHVYHYAPYERTHLLSIAARHGVGEDEVDALLQQNVLVDLFPLVKKAMRVGSRSYSIKKLEPLYMGADLRVGEVTNAADSITEYAAARDLDLLGQVDEGERMLRSIADYNRYDCVSTLRLRDWLLARAAERGIPVGAVAPEKTVGELEPSPLRGELLAVAGEALDPHRSADRTAAAFAAAALDYHRREQKSFWWGHYARLAQPIEAWEDTRDVLRVERARVERDWYREGRQRTDRRELRLWGRLAPGSSIKPGDQAGPFLLYEYPGPFLDPRLEPGSRTARTVTVLEVADDDSILVRETVPKDTEPWSQKPSALAPAAPPAAGQQKPAIEEWAQNIVDARPGWPEEPMVDILRRVPPRTRSGLLAPVAAAAGVAAGVASGVTAGATAGVTPGVTAGRERIDAVTASLLDLDSSYLAVQGPPGTGKSYLGAHVITTLVRRHGWKIGVVAQSHAVVETLLAAIVKAGLDPALVGKVPRAGSVPSSADSDSDSDADAPARFTELAKDGQLMFALDHAATGFVVGGTAWDFSNPARVPRQSLDLLVVDEAGQFSLASTIAASVGARNLLLLGDPQQLPQVSQGTHPEPIDQSALGWVSAGHDVLPAGLGYFLAESRRMHPAVTEPVSRLSYEGELRSHPDAATRLLEGVAPGLHVVPVTHVGNSVQSPEEAAVVVSLVRSLLVSSVPESSVLVSPGLGRRWTDPTEGRREDPLTEADVIVVTPYNAQLNTVREALAAAGFPRVRVGTVDKFQGQEAAIAIVTLAASSAEDVPRGLSFLIMKNRLNVAISRAKWAAYLVHSPALTEFLPVTPAAVAELSAFITLVESADAVPVPIPPSMP</sequence>
<proteinExistence type="predicted"/>
<evidence type="ECO:0000259" key="6">
    <source>
        <dbReference type="Pfam" id="PF13087"/>
    </source>
</evidence>
<dbReference type="InterPro" id="IPR050534">
    <property type="entry name" value="Coronavir_polyprotein_1ab"/>
</dbReference>